<dbReference type="AlphaFoldDB" id="A0A9K3NYL6"/>
<dbReference type="Gramene" id="mRNA:HanXRQr2_Chr02g0051531">
    <property type="protein sequence ID" value="CDS:HanXRQr2_Chr02g0051531.1"/>
    <property type="gene ID" value="HanXRQr2_Chr02g0051531"/>
</dbReference>
<reference evidence="1" key="2">
    <citation type="submission" date="2020-06" db="EMBL/GenBank/DDBJ databases">
        <title>Helianthus annuus Genome sequencing and assembly Release 2.</title>
        <authorList>
            <person name="Gouzy J."/>
            <person name="Langlade N."/>
            <person name="Munos S."/>
        </authorList>
    </citation>
    <scope>NUCLEOTIDE SEQUENCE</scope>
    <source>
        <tissue evidence="1">Leaves</tissue>
    </source>
</reference>
<dbReference type="Proteomes" id="UP000215914">
    <property type="component" value="Unassembled WGS sequence"/>
</dbReference>
<evidence type="ECO:0000313" key="2">
    <source>
        <dbReference type="Proteomes" id="UP000215914"/>
    </source>
</evidence>
<comment type="caution">
    <text evidence="1">The sequence shown here is derived from an EMBL/GenBank/DDBJ whole genome shotgun (WGS) entry which is preliminary data.</text>
</comment>
<evidence type="ECO:0000313" key="1">
    <source>
        <dbReference type="EMBL" id="KAF5817309.1"/>
    </source>
</evidence>
<reference evidence="1" key="1">
    <citation type="journal article" date="2017" name="Nature">
        <title>The sunflower genome provides insights into oil metabolism, flowering and Asterid evolution.</title>
        <authorList>
            <person name="Badouin H."/>
            <person name="Gouzy J."/>
            <person name="Grassa C.J."/>
            <person name="Murat F."/>
            <person name="Staton S.E."/>
            <person name="Cottret L."/>
            <person name="Lelandais-Briere C."/>
            <person name="Owens G.L."/>
            <person name="Carrere S."/>
            <person name="Mayjonade B."/>
            <person name="Legrand L."/>
            <person name="Gill N."/>
            <person name="Kane N.C."/>
            <person name="Bowers J.E."/>
            <person name="Hubner S."/>
            <person name="Bellec A."/>
            <person name="Berard A."/>
            <person name="Berges H."/>
            <person name="Blanchet N."/>
            <person name="Boniface M.C."/>
            <person name="Brunel D."/>
            <person name="Catrice O."/>
            <person name="Chaidir N."/>
            <person name="Claudel C."/>
            <person name="Donnadieu C."/>
            <person name="Faraut T."/>
            <person name="Fievet G."/>
            <person name="Helmstetter N."/>
            <person name="King M."/>
            <person name="Knapp S.J."/>
            <person name="Lai Z."/>
            <person name="Le Paslier M.C."/>
            <person name="Lippi Y."/>
            <person name="Lorenzon L."/>
            <person name="Mandel J.R."/>
            <person name="Marage G."/>
            <person name="Marchand G."/>
            <person name="Marquand E."/>
            <person name="Bret-Mestries E."/>
            <person name="Morien E."/>
            <person name="Nambeesan S."/>
            <person name="Nguyen T."/>
            <person name="Pegot-Espagnet P."/>
            <person name="Pouilly N."/>
            <person name="Raftis F."/>
            <person name="Sallet E."/>
            <person name="Schiex T."/>
            <person name="Thomas J."/>
            <person name="Vandecasteele C."/>
            <person name="Vares D."/>
            <person name="Vear F."/>
            <person name="Vautrin S."/>
            <person name="Crespi M."/>
            <person name="Mangin B."/>
            <person name="Burke J.M."/>
            <person name="Salse J."/>
            <person name="Munos S."/>
            <person name="Vincourt P."/>
            <person name="Rieseberg L.H."/>
            <person name="Langlade N.B."/>
        </authorList>
    </citation>
    <scope>NUCLEOTIDE SEQUENCE</scope>
    <source>
        <tissue evidence="1">Leaves</tissue>
    </source>
</reference>
<organism evidence="1 2">
    <name type="scientific">Helianthus annuus</name>
    <name type="common">Common sunflower</name>
    <dbReference type="NCBI Taxonomy" id="4232"/>
    <lineage>
        <taxon>Eukaryota</taxon>
        <taxon>Viridiplantae</taxon>
        <taxon>Streptophyta</taxon>
        <taxon>Embryophyta</taxon>
        <taxon>Tracheophyta</taxon>
        <taxon>Spermatophyta</taxon>
        <taxon>Magnoliopsida</taxon>
        <taxon>eudicotyledons</taxon>
        <taxon>Gunneridae</taxon>
        <taxon>Pentapetalae</taxon>
        <taxon>asterids</taxon>
        <taxon>campanulids</taxon>
        <taxon>Asterales</taxon>
        <taxon>Asteraceae</taxon>
        <taxon>Asteroideae</taxon>
        <taxon>Heliantheae alliance</taxon>
        <taxon>Heliantheae</taxon>
        <taxon>Helianthus</taxon>
    </lineage>
</organism>
<dbReference type="EMBL" id="MNCJ02000317">
    <property type="protein sequence ID" value="KAF5817309.1"/>
    <property type="molecule type" value="Genomic_DNA"/>
</dbReference>
<keyword evidence="2" id="KW-1185">Reference proteome</keyword>
<protein>
    <submittedName>
        <fullName evidence="1">Uncharacterized protein</fullName>
    </submittedName>
</protein>
<sequence length="58" mass="7324">MKLLMCSRVYMEGNERNWKERGKYLCSRESFYRKRVKRNGRKIFPNITFIPKWKEEKY</sequence>
<proteinExistence type="predicted"/>
<accession>A0A9K3NYL6</accession>
<gene>
    <name evidence="1" type="ORF">HanXRQr2_Chr02g0051531</name>
</gene>
<name>A0A9K3NYL6_HELAN</name>